<dbReference type="AlphaFoldDB" id="A0A0F8XJX0"/>
<dbReference type="PANTHER" id="PTHR39324:SF1">
    <property type="entry name" value="CALCIUM DODECIN"/>
    <property type="match status" value="1"/>
</dbReference>
<organism evidence="1">
    <name type="scientific">marine sediment metagenome</name>
    <dbReference type="NCBI Taxonomy" id="412755"/>
    <lineage>
        <taxon>unclassified sequences</taxon>
        <taxon>metagenomes</taxon>
        <taxon>ecological metagenomes</taxon>
    </lineage>
</organism>
<comment type="caution">
    <text evidence="1">The sequence shown here is derived from an EMBL/GenBank/DDBJ whole genome shotgun (WGS) entry which is preliminary data.</text>
</comment>
<evidence type="ECO:0000313" key="1">
    <source>
        <dbReference type="EMBL" id="KKK69407.1"/>
    </source>
</evidence>
<name>A0A0F8XJX0_9ZZZZ</name>
<reference evidence="1" key="1">
    <citation type="journal article" date="2015" name="Nature">
        <title>Complex archaea that bridge the gap between prokaryotes and eukaryotes.</title>
        <authorList>
            <person name="Spang A."/>
            <person name="Saw J.H."/>
            <person name="Jorgensen S.L."/>
            <person name="Zaremba-Niedzwiedzka K."/>
            <person name="Martijn J."/>
            <person name="Lind A.E."/>
            <person name="van Eijk R."/>
            <person name="Schleper C."/>
            <person name="Guy L."/>
            <person name="Ettema T.J."/>
        </authorList>
    </citation>
    <scope>NUCLEOTIDE SEQUENCE</scope>
</reference>
<protein>
    <recommendedName>
        <fullName evidence="2">Dodecin domain-containing protein</fullName>
    </recommendedName>
</protein>
<dbReference type="InterPro" id="IPR036694">
    <property type="entry name" value="Dodecin-like_sf"/>
</dbReference>
<dbReference type="InterPro" id="IPR025543">
    <property type="entry name" value="Dodecin-like"/>
</dbReference>
<evidence type="ECO:0008006" key="2">
    <source>
        <dbReference type="Google" id="ProtNLM"/>
    </source>
</evidence>
<accession>A0A0F8XJX0</accession>
<dbReference type="SUPFAM" id="SSF89807">
    <property type="entry name" value="Dodecin-like"/>
    <property type="match status" value="1"/>
</dbReference>
<dbReference type="Gene3D" id="3.30.1660.10">
    <property type="entry name" value="Flavin-binding protein dodecin"/>
    <property type="match status" value="1"/>
</dbReference>
<dbReference type="InterPro" id="IPR009923">
    <property type="entry name" value="Dodecin"/>
</dbReference>
<dbReference type="PANTHER" id="PTHR39324">
    <property type="entry name" value="CALCIUM DODECIN"/>
    <property type="match status" value="1"/>
</dbReference>
<gene>
    <name evidence="1" type="ORF">LCGC14_2934340</name>
</gene>
<dbReference type="EMBL" id="LAZR01058662">
    <property type="protein sequence ID" value="KKK69407.1"/>
    <property type="molecule type" value="Genomic_DNA"/>
</dbReference>
<sequence length="69" mass="7854">MSNSVYKIIELVGTSTESFEKAATNAVERASKSLRDMRIAEVSQFDMQLKDGKVESYRAKVRVSFKFED</sequence>
<proteinExistence type="predicted"/>
<dbReference type="Pfam" id="PF07311">
    <property type="entry name" value="Dodecin"/>
    <property type="match status" value="1"/>
</dbReference>